<feature type="region of interest" description="Disordered" evidence="2">
    <location>
        <begin position="119"/>
        <end position="146"/>
    </location>
</feature>
<keyword evidence="1" id="KW-0175">Coiled coil</keyword>
<feature type="compositionally biased region" description="Basic and acidic residues" evidence="2">
    <location>
        <begin position="119"/>
        <end position="144"/>
    </location>
</feature>
<evidence type="ECO:0000313" key="3">
    <source>
        <dbReference type="EMBL" id="QHU06425.1"/>
    </source>
</evidence>
<evidence type="ECO:0000256" key="2">
    <source>
        <dbReference type="SAM" id="MobiDB-lite"/>
    </source>
</evidence>
<dbReference type="AlphaFoldDB" id="A0A6C0JKY8"/>
<dbReference type="Gene3D" id="3.90.70.80">
    <property type="match status" value="1"/>
</dbReference>
<accession>A0A6C0JKY8</accession>
<reference evidence="3" key="1">
    <citation type="journal article" date="2020" name="Nature">
        <title>Giant virus diversity and host interactions through global metagenomics.</title>
        <authorList>
            <person name="Schulz F."/>
            <person name="Roux S."/>
            <person name="Paez-Espino D."/>
            <person name="Jungbluth S."/>
            <person name="Walsh D.A."/>
            <person name="Denef V.J."/>
            <person name="McMahon K.D."/>
            <person name="Konstantinidis K.T."/>
            <person name="Eloe-Fadrosh E.A."/>
            <person name="Kyrpides N.C."/>
            <person name="Woyke T."/>
        </authorList>
    </citation>
    <scope>NUCLEOTIDE SEQUENCE</scope>
    <source>
        <strain evidence="3">GVMAG-M-3300027747-57</strain>
    </source>
</reference>
<organism evidence="3">
    <name type="scientific">viral metagenome</name>
    <dbReference type="NCBI Taxonomy" id="1070528"/>
    <lineage>
        <taxon>unclassified sequences</taxon>
        <taxon>metagenomes</taxon>
        <taxon>organismal metagenomes</taxon>
    </lineage>
</organism>
<evidence type="ECO:0000256" key="1">
    <source>
        <dbReference type="SAM" id="Coils"/>
    </source>
</evidence>
<name>A0A6C0JKY8_9ZZZZ</name>
<dbReference type="SUPFAM" id="SSF143990">
    <property type="entry name" value="YbiA-like"/>
    <property type="match status" value="1"/>
</dbReference>
<proteinExistence type="predicted"/>
<dbReference type="CDD" id="cd15457">
    <property type="entry name" value="NADAR"/>
    <property type="match status" value="1"/>
</dbReference>
<dbReference type="Gene3D" id="1.10.357.40">
    <property type="entry name" value="YbiA-like"/>
    <property type="match status" value="1"/>
</dbReference>
<protein>
    <recommendedName>
        <fullName evidence="4">OTU domain-containing protein</fullName>
    </recommendedName>
</protein>
<feature type="coiled-coil region" evidence="1">
    <location>
        <begin position="283"/>
        <end position="330"/>
    </location>
</feature>
<dbReference type="EMBL" id="MN740434">
    <property type="protein sequence ID" value="QHU06425.1"/>
    <property type="molecule type" value="Genomic_DNA"/>
</dbReference>
<evidence type="ECO:0008006" key="4">
    <source>
        <dbReference type="Google" id="ProtNLM"/>
    </source>
</evidence>
<dbReference type="InterPro" id="IPR012816">
    <property type="entry name" value="NADAR"/>
</dbReference>
<dbReference type="InterPro" id="IPR037238">
    <property type="entry name" value="YbiA-like_sf"/>
</dbReference>
<sequence>MVKSKLNSDVLYKEDNKIDDEDIDYSSPLFDYNIFDKDIIIALGKQRHTFSSYNVVFFPIYLVINDFPRAKIGIFEVDSNKLIDIIDEDGDVNLSKKNIIIYASKEYINELIKKYQKNNTDDYHDNNKKKDKEVEDKEVEKEKEDLDEITEEDDIFKIPEDKKTKTDKDAEDLLVDGIFSINNKAKALTLLKEETKQDAQEIKQDFKEAPRNTWIQKLMKNTNYDTIDNEGGGDCFFAVIRDAFKQIGKETTVDKLRALLSKEATEEIFIESRSIYMGILSEYQEKEKEIKDSAKTISLLKKRIERTNSKKDSEDLLQQAKKILKEQSRLKVEKKGAKELLDEFEYMSDITTLEKFREFMLTRNYWADTWAISTIEKLLNIKVILLSEQAFNSGDVDSVMQCGQLNDRDLEDAGSFSPDYYILACYTGNHYKLVSYKEKHILKFREIPYDIKIMIINKCLEKNSGPYYLIQDFRNMKTKLGLNPNEGEPEEDEDVYLTRDLYDNSTVFSFHAKAGDTPKPGKGSGEKIKKEDNIKYKVLRSIKDWRRKLDDSWISPFTLDSHRWNSVEHYFLASQFKKGFPDFYVKFSVESGTDISKDIEIARIAGSKSGKTKDRVVRDSKITVDPDFYKIATVPISEMERKNALHAKFSGNLELKNMLLETQNAKLLHFQRSKGHIPDILLMKVRKELVSNNE</sequence>